<evidence type="ECO:0000256" key="2">
    <source>
        <dbReference type="ARBA" id="ARBA00007430"/>
    </source>
</evidence>
<proteinExistence type="inferred from homology"/>
<evidence type="ECO:0000256" key="6">
    <source>
        <dbReference type="ARBA" id="ARBA00023136"/>
    </source>
</evidence>
<accession>A0AAX3DVG8</accession>
<feature type="transmembrane region" description="Helical" evidence="7">
    <location>
        <begin position="173"/>
        <end position="194"/>
    </location>
</feature>
<dbReference type="EMBL" id="CP076676">
    <property type="protein sequence ID" value="UYO38494.1"/>
    <property type="molecule type" value="Genomic_DNA"/>
</dbReference>
<feature type="transmembrane region" description="Helical" evidence="7">
    <location>
        <begin position="359"/>
        <end position="377"/>
    </location>
</feature>
<organism evidence="8 9">
    <name type="scientific">Rhodopseudomonas palustris</name>
    <dbReference type="NCBI Taxonomy" id="1076"/>
    <lineage>
        <taxon>Bacteria</taxon>
        <taxon>Pseudomonadati</taxon>
        <taxon>Pseudomonadota</taxon>
        <taxon>Alphaproteobacteria</taxon>
        <taxon>Hyphomicrobiales</taxon>
        <taxon>Nitrobacteraceae</taxon>
        <taxon>Rhodopseudomonas</taxon>
    </lineage>
</organism>
<keyword evidence="5 7" id="KW-1133">Transmembrane helix</keyword>
<feature type="transmembrane region" description="Helical" evidence="7">
    <location>
        <begin position="383"/>
        <end position="408"/>
    </location>
</feature>
<evidence type="ECO:0000256" key="5">
    <source>
        <dbReference type="ARBA" id="ARBA00022989"/>
    </source>
</evidence>
<dbReference type="RefSeq" id="WP_264074036.1">
    <property type="nucleotide sequence ID" value="NZ_CP076676.1"/>
</dbReference>
<feature type="transmembrane region" description="Helical" evidence="7">
    <location>
        <begin position="443"/>
        <end position="469"/>
    </location>
</feature>
<feature type="transmembrane region" description="Helical" evidence="7">
    <location>
        <begin position="325"/>
        <end position="347"/>
    </location>
</feature>
<name>A0AAX3DVG8_RHOPL</name>
<dbReference type="CDD" id="cd13127">
    <property type="entry name" value="MATE_tuaB_like"/>
    <property type="match status" value="1"/>
</dbReference>
<evidence type="ECO:0000256" key="3">
    <source>
        <dbReference type="ARBA" id="ARBA00022475"/>
    </source>
</evidence>
<comment type="subcellular location">
    <subcellularLocation>
        <location evidence="1">Cell membrane</location>
        <topology evidence="1">Multi-pass membrane protein</topology>
    </subcellularLocation>
</comment>
<reference evidence="8" key="1">
    <citation type="journal article" date="2022" name="Biol. Control">
        <title>In silico genomic analysis of Rhodopseudomonas palustris strains revealed potential biocontrol agents and crop yield enhancers.</title>
        <authorList>
            <person name="Surachat K."/>
            <person name="Kantachote D."/>
            <person name="Deachamag P."/>
            <person name="Wonglapsuwan M."/>
        </authorList>
    </citation>
    <scope>NUCLEOTIDE SEQUENCE</scope>
    <source>
        <strain evidence="8">TLS06</strain>
    </source>
</reference>
<protein>
    <submittedName>
        <fullName evidence="8">Lipopolysaccharide biosynthesis protein</fullName>
    </submittedName>
</protein>
<gene>
    <name evidence="8" type="ORF">KQX62_17465</name>
</gene>
<comment type="similarity">
    <text evidence="2">Belongs to the polysaccharide synthase family.</text>
</comment>
<dbReference type="AlphaFoldDB" id="A0AAX3DVG8"/>
<feature type="transmembrane region" description="Helical" evidence="7">
    <location>
        <begin position="114"/>
        <end position="131"/>
    </location>
</feature>
<evidence type="ECO:0000256" key="4">
    <source>
        <dbReference type="ARBA" id="ARBA00022692"/>
    </source>
</evidence>
<evidence type="ECO:0000256" key="1">
    <source>
        <dbReference type="ARBA" id="ARBA00004651"/>
    </source>
</evidence>
<keyword evidence="6 7" id="KW-0472">Membrane</keyword>
<dbReference type="GO" id="GO:0005886">
    <property type="term" value="C:plasma membrane"/>
    <property type="evidence" value="ECO:0007669"/>
    <property type="project" value="UniProtKB-SubCell"/>
</dbReference>
<dbReference type="InterPro" id="IPR050833">
    <property type="entry name" value="Poly_Biosynth_Transport"/>
</dbReference>
<evidence type="ECO:0000313" key="9">
    <source>
        <dbReference type="Proteomes" id="UP001163166"/>
    </source>
</evidence>
<keyword evidence="3" id="KW-1003">Cell membrane</keyword>
<dbReference type="Pfam" id="PF13440">
    <property type="entry name" value="Polysacc_synt_3"/>
    <property type="match status" value="1"/>
</dbReference>
<dbReference type="PANTHER" id="PTHR30250">
    <property type="entry name" value="PST FAMILY PREDICTED COLANIC ACID TRANSPORTER"/>
    <property type="match status" value="1"/>
</dbReference>
<keyword evidence="4 7" id="KW-0812">Transmembrane</keyword>
<evidence type="ECO:0000256" key="7">
    <source>
        <dbReference type="SAM" id="Phobius"/>
    </source>
</evidence>
<dbReference type="Proteomes" id="UP001163166">
    <property type="component" value="Chromosome"/>
</dbReference>
<feature type="transmembrane region" description="Helical" evidence="7">
    <location>
        <begin position="420"/>
        <end position="437"/>
    </location>
</feature>
<sequence>MVKGGVGKRIVIGAGLQVASRMVTRCIDLVALVVLAHLLSPADFGLVAIAMSVVMIVEAIMEMPLGLALVALPVRHESHYETVFTLQLMRGLILASILIASTWPLSHFYGDDRLIGLVCALAIAPMSRGMASPKMIEFSLKLNFLPSAIVEVSGKVVAFALSVSWAWMTNSYWALPIATIAGPVVMLIVSYILAPYWPRISLRRWSSFSSYVGWSALGQTIRSIMWQMDPLLLGRLVGQSELGGFSMAANIASLPSQIFVEQTNNPLVVAFSRLRDDVPRLRAAYLKSAASIAAFGLPIMVGLALTAGPLVSLVFGEKWQALPPVLQGLAVAVLPSFLTAPFAALAIAVESPRAITRVVVIEFIVRLPIVLFGAMHFGVIGVVIARIVVAIIVLCIVSASVATLIGLGPMRQLLAFWRQIMSVAVMAAFVWSMQWMLDQGGSHMLAAIRFGALVLSSAAVYAASLFALWHLSGKPDGLESYIRGFIVRSVP</sequence>
<feature type="transmembrane region" description="Helical" evidence="7">
    <location>
        <begin position="22"/>
        <end position="40"/>
    </location>
</feature>
<feature type="transmembrane region" description="Helical" evidence="7">
    <location>
        <begin position="84"/>
        <end position="102"/>
    </location>
</feature>
<dbReference type="PANTHER" id="PTHR30250:SF10">
    <property type="entry name" value="LIPOPOLYSACCHARIDE BIOSYNTHESIS PROTEIN WZXC"/>
    <property type="match status" value="1"/>
</dbReference>
<feature type="transmembrane region" description="Helical" evidence="7">
    <location>
        <begin position="284"/>
        <end position="305"/>
    </location>
</feature>
<evidence type="ECO:0000313" key="8">
    <source>
        <dbReference type="EMBL" id="UYO38494.1"/>
    </source>
</evidence>